<dbReference type="EMBL" id="BSXW01000182">
    <property type="protein sequence ID" value="GMF14134.1"/>
    <property type="molecule type" value="Genomic_DNA"/>
</dbReference>
<proteinExistence type="predicted"/>
<protein>
    <submittedName>
        <fullName evidence="3">Unnamed protein product</fullName>
    </submittedName>
</protein>
<accession>A0A9W6TKS2</accession>
<feature type="compositionally biased region" description="Basic and acidic residues" evidence="2">
    <location>
        <begin position="137"/>
        <end position="158"/>
    </location>
</feature>
<feature type="region of interest" description="Disordered" evidence="2">
    <location>
        <begin position="271"/>
        <end position="295"/>
    </location>
</feature>
<feature type="compositionally biased region" description="Polar residues" evidence="2">
    <location>
        <begin position="196"/>
        <end position="209"/>
    </location>
</feature>
<feature type="region of interest" description="Disordered" evidence="2">
    <location>
        <begin position="64"/>
        <end position="259"/>
    </location>
</feature>
<evidence type="ECO:0000256" key="1">
    <source>
        <dbReference type="SAM" id="Coils"/>
    </source>
</evidence>
<comment type="caution">
    <text evidence="3">The sequence shown here is derived from an EMBL/GenBank/DDBJ whole genome shotgun (WGS) entry which is preliminary data.</text>
</comment>
<dbReference type="OrthoDB" id="103739at2759"/>
<organism evidence="3 4">
    <name type="scientific">Phytophthora lilii</name>
    <dbReference type="NCBI Taxonomy" id="2077276"/>
    <lineage>
        <taxon>Eukaryota</taxon>
        <taxon>Sar</taxon>
        <taxon>Stramenopiles</taxon>
        <taxon>Oomycota</taxon>
        <taxon>Peronosporomycetes</taxon>
        <taxon>Peronosporales</taxon>
        <taxon>Peronosporaceae</taxon>
        <taxon>Phytophthora</taxon>
    </lineage>
</organism>
<feature type="compositionally biased region" description="Basic and acidic residues" evidence="2">
    <location>
        <begin position="100"/>
        <end position="125"/>
    </location>
</feature>
<feature type="coiled-coil region" evidence="1">
    <location>
        <begin position="357"/>
        <end position="402"/>
    </location>
</feature>
<evidence type="ECO:0000256" key="2">
    <source>
        <dbReference type="SAM" id="MobiDB-lite"/>
    </source>
</evidence>
<sequence length="414" mass="45781">MELSTELLAKCDAREDFPKFVVGTLPEQFAKKVTRPTAEVRKEMGEEVWLRGFAENRINHAATHAYTPKITAERESNDEDSTELPPSVEENGKSAPSGESRMHSENRSIVDTYPDKDTSTKDPKTQAEANLPLDASTLDKLKDAKSLKSRVDDPERPQQRKTGKRRKPAETDDETSGSTNSSHTEKTKVPREEVSTDSTKQLQSATSTADECPKEQQAETASISRSSKVLSVSPRKYGKTPKVLKTPRRSTTHLPPYTPPYARVLLKVKPRNDQHAAHDRRTAHPTQARRRAEKGNSPLYAMCGYSIPVNRSAVVADKKVSAAKQKPAQARVATVRISSKASASDGPSSPMKILARLTKATLRANEKLQTVEQALEEKLSELAEKSAKAEKLRSRCASLRKSYCQLAKAVFCAF</sequence>
<evidence type="ECO:0000313" key="3">
    <source>
        <dbReference type="EMBL" id="GMF14134.1"/>
    </source>
</evidence>
<keyword evidence="4" id="KW-1185">Reference proteome</keyword>
<name>A0A9W6TKS2_9STRA</name>
<evidence type="ECO:0000313" key="4">
    <source>
        <dbReference type="Proteomes" id="UP001165083"/>
    </source>
</evidence>
<gene>
    <name evidence="3" type="ORF">Plil01_000453900</name>
</gene>
<feature type="compositionally biased region" description="Basic residues" evidence="2">
    <location>
        <begin position="283"/>
        <end position="292"/>
    </location>
</feature>
<feature type="compositionally biased region" description="Basic and acidic residues" evidence="2">
    <location>
        <begin position="271"/>
        <end position="282"/>
    </location>
</feature>
<dbReference type="AlphaFoldDB" id="A0A9W6TKS2"/>
<feature type="compositionally biased region" description="Basic and acidic residues" evidence="2">
    <location>
        <begin position="183"/>
        <end position="194"/>
    </location>
</feature>
<keyword evidence="1" id="KW-0175">Coiled coil</keyword>
<reference evidence="3" key="1">
    <citation type="submission" date="2023-04" db="EMBL/GenBank/DDBJ databases">
        <title>Phytophthora lilii NBRC 32176.</title>
        <authorList>
            <person name="Ichikawa N."/>
            <person name="Sato H."/>
            <person name="Tonouchi N."/>
        </authorList>
    </citation>
    <scope>NUCLEOTIDE SEQUENCE</scope>
    <source>
        <strain evidence="3">NBRC 32176</strain>
    </source>
</reference>
<feature type="compositionally biased region" description="Low complexity" evidence="2">
    <location>
        <begin position="222"/>
        <end position="235"/>
    </location>
</feature>
<dbReference type="Proteomes" id="UP001165083">
    <property type="component" value="Unassembled WGS sequence"/>
</dbReference>